<dbReference type="InterPro" id="IPR003477">
    <property type="entry name" value="PemK-like"/>
</dbReference>
<dbReference type="Gene3D" id="2.30.30.110">
    <property type="match status" value="1"/>
</dbReference>
<dbReference type="InterPro" id="IPR011067">
    <property type="entry name" value="Plasmid_toxin/cell-grow_inhib"/>
</dbReference>
<dbReference type="AlphaFoldDB" id="A0A4Q7S3T4"/>
<organism evidence="1 2">
    <name type="scientific">Cupriavidus agavae</name>
    <dbReference type="NCBI Taxonomy" id="1001822"/>
    <lineage>
        <taxon>Bacteria</taxon>
        <taxon>Pseudomonadati</taxon>
        <taxon>Pseudomonadota</taxon>
        <taxon>Betaproteobacteria</taxon>
        <taxon>Burkholderiales</taxon>
        <taxon>Burkholderiaceae</taxon>
        <taxon>Cupriavidus</taxon>
    </lineage>
</organism>
<name>A0A4Q7S3T4_9BURK</name>
<keyword evidence="2" id="KW-1185">Reference proteome</keyword>
<dbReference type="OrthoDB" id="7565736at2"/>
<gene>
    <name evidence="1" type="ORF">EV147_0071</name>
</gene>
<proteinExistence type="predicted"/>
<comment type="caution">
    <text evidence="1">The sequence shown here is derived from an EMBL/GenBank/DDBJ whole genome shotgun (WGS) entry which is preliminary data.</text>
</comment>
<reference evidence="1 2" key="1">
    <citation type="journal article" date="2015" name="Stand. Genomic Sci.">
        <title>Genomic Encyclopedia of Bacterial and Archaeal Type Strains, Phase III: the genomes of soil and plant-associated and newly described type strains.</title>
        <authorList>
            <person name="Whitman W.B."/>
            <person name="Woyke T."/>
            <person name="Klenk H.P."/>
            <person name="Zhou Y."/>
            <person name="Lilburn T.G."/>
            <person name="Beck B.J."/>
            <person name="De Vos P."/>
            <person name="Vandamme P."/>
            <person name="Eisen J.A."/>
            <person name="Garrity G."/>
            <person name="Hugenholtz P."/>
            <person name="Kyrpides N.C."/>
        </authorList>
    </citation>
    <scope>NUCLEOTIDE SEQUENCE [LARGE SCALE GENOMIC DNA]</scope>
    <source>
        <strain evidence="1 2">ASC-9842</strain>
    </source>
</reference>
<dbReference type="RefSeq" id="WP_130389159.1">
    <property type="nucleotide sequence ID" value="NZ_SGXM01000001.1"/>
</dbReference>
<evidence type="ECO:0000313" key="2">
    <source>
        <dbReference type="Proteomes" id="UP000291078"/>
    </source>
</evidence>
<dbReference type="Proteomes" id="UP000291078">
    <property type="component" value="Unassembled WGS sequence"/>
</dbReference>
<sequence>MKVGQLMECDFGDYSYDAFRQRIDDRDGHIAPEMVKNRLAVILNFKLAHGALVVPVSSSLDLSKVQRGLHVLIDPAYVTQTSFYDKRDRWALCDHVQQVSKKRLRSVTGARGYVTDILPWWLVAEIQKGVIAGINARSLLPPDAAGIPGGVDTGGLMPA</sequence>
<accession>A0A4Q7S3T4</accession>
<dbReference type="EMBL" id="SGXM01000001">
    <property type="protein sequence ID" value="RZT41085.1"/>
    <property type="molecule type" value="Genomic_DNA"/>
</dbReference>
<dbReference type="GO" id="GO:0003677">
    <property type="term" value="F:DNA binding"/>
    <property type="evidence" value="ECO:0007669"/>
    <property type="project" value="InterPro"/>
</dbReference>
<dbReference type="Pfam" id="PF02452">
    <property type="entry name" value="PemK_toxin"/>
    <property type="match status" value="1"/>
</dbReference>
<evidence type="ECO:0000313" key="1">
    <source>
        <dbReference type="EMBL" id="RZT41085.1"/>
    </source>
</evidence>
<protein>
    <submittedName>
        <fullName evidence="1">Uncharacterized protein YifN (PemK superfamily)</fullName>
    </submittedName>
</protein>